<keyword evidence="1 3" id="KW-0489">Methyltransferase</keyword>
<dbReference type="Pfam" id="PF02636">
    <property type="entry name" value="Methyltransf_28"/>
    <property type="match status" value="1"/>
</dbReference>
<keyword evidence="4" id="KW-1185">Reference proteome</keyword>
<dbReference type="PANTHER" id="PTHR12049:SF7">
    <property type="entry name" value="PROTEIN ARGININE METHYLTRANSFERASE NDUFAF7, MITOCHONDRIAL"/>
    <property type="match status" value="1"/>
</dbReference>
<dbReference type="InterPro" id="IPR029063">
    <property type="entry name" value="SAM-dependent_MTases_sf"/>
</dbReference>
<dbReference type="RefSeq" id="WP_345728316.1">
    <property type="nucleotide sequence ID" value="NZ_BAAAYN010000017.1"/>
</dbReference>
<comment type="caution">
    <text evidence="3">The sequence shown here is derived from an EMBL/GenBank/DDBJ whole genome shotgun (WGS) entry which is preliminary data.</text>
</comment>
<evidence type="ECO:0000256" key="1">
    <source>
        <dbReference type="ARBA" id="ARBA00022603"/>
    </source>
</evidence>
<dbReference type="SUPFAM" id="SSF53335">
    <property type="entry name" value="S-adenosyl-L-methionine-dependent methyltransferases"/>
    <property type="match status" value="1"/>
</dbReference>
<dbReference type="PANTHER" id="PTHR12049">
    <property type="entry name" value="PROTEIN ARGININE METHYLTRANSFERASE NDUFAF7, MITOCHONDRIAL"/>
    <property type="match status" value="1"/>
</dbReference>
<dbReference type="EMBL" id="BAAAYN010000017">
    <property type="protein sequence ID" value="GAA3386703.1"/>
    <property type="molecule type" value="Genomic_DNA"/>
</dbReference>
<dbReference type="InterPro" id="IPR003788">
    <property type="entry name" value="NDUFAF7"/>
</dbReference>
<evidence type="ECO:0000313" key="3">
    <source>
        <dbReference type="EMBL" id="GAA3386703.1"/>
    </source>
</evidence>
<evidence type="ECO:0000313" key="4">
    <source>
        <dbReference type="Proteomes" id="UP001501676"/>
    </source>
</evidence>
<protein>
    <submittedName>
        <fullName evidence="3">SAM-dependent methyltransferase</fullName>
    </submittedName>
</protein>
<proteinExistence type="predicted"/>
<dbReference type="Proteomes" id="UP001501676">
    <property type="component" value="Unassembled WGS sequence"/>
</dbReference>
<accession>A0ABP6SWQ1</accession>
<evidence type="ECO:0000256" key="2">
    <source>
        <dbReference type="ARBA" id="ARBA00022679"/>
    </source>
</evidence>
<name>A0ABP6SWQ1_9ACTN</name>
<dbReference type="GO" id="GO:0008168">
    <property type="term" value="F:methyltransferase activity"/>
    <property type="evidence" value="ECO:0007669"/>
    <property type="project" value="UniProtKB-KW"/>
</dbReference>
<gene>
    <name evidence="3" type="ORF">GCM10020369_26090</name>
</gene>
<dbReference type="GO" id="GO:0032259">
    <property type="term" value="P:methylation"/>
    <property type="evidence" value="ECO:0007669"/>
    <property type="project" value="UniProtKB-KW"/>
</dbReference>
<organism evidence="3 4">
    <name type="scientific">Cryptosporangium minutisporangium</name>
    <dbReference type="NCBI Taxonomy" id="113569"/>
    <lineage>
        <taxon>Bacteria</taxon>
        <taxon>Bacillati</taxon>
        <taxon>Actinomycetota</taxon>
        <taxon>Actinomycetes</taxon>
        <taxon>Cryptosporangiales</taxon>
        <taxon>Cryptosporangiaceae</taxon>
        <taxon>Cryptosporangium</taxon>
    </lineage>
</organism>
<keyword evidence="2" id="KW-0808">Transferase</keyword>
<dbReference type="InterPro" id="IPR038375">
    <property type="entry name" value="NDUFAF7_sf"/>
</dbReference>
<dbReference type="Gene3D" id="3.40.50.12710">
    <property type="match status" value="1"/>
</dbReference>
<sequence>MLVPWRQAAQDALYGPSGFYLSTRPAFHFRTSVHAAADLFADAIGALLDRVDTALGHPDPIDLVDVGAGGGELLSSLSVPATLARRLRLTAVERGPRPSGLVPDVAWVDEFPPVTGLLVANEWLDNVPLDVACRDADGVDRLVLVDPTSGAETLGPPLSGDDAAWVARWWPLTSPGDRAEIGAPRDAAWASAVGRVRRGLAVAVDYGHDAASRPTGGSLTGYRDGRQVPPVPDGSCDLTAHVAVDAVAAAVPASGAVVRRQREVLRELGVSGRLPPRKLASTDPAGYLRALSTATRAAEITSPTGLGSFYWLFQPVQLKNVKDVLP</sequence>
<reference evidence="4" key="1">
    <citation type="journal article" date="2019" name="Int. J. Syst. Evol. Microbiol.">
        <title>The Global Catalogue of Microorganisms (GCM) 10K type strain sequencing project: providing services to taxonomists for standard genome sequencing and annotation.</title>
        <authorList>
            <consortium name="The Broad Institute Genomics Platform"/>
            <consortium name="The Broad Institute Genome Sequencing Center for Infectious Disease"/>
            <person name="Wu L."/>
            <person name="Ma J."/>
        </authorList>
    </citation>
    <scope>NUCLEOTIDE SEQUENCE [LARGE SCALE GENOMIC DNA]</scope>
    <source>
        <strain evidence="4">JCM 9458</strain>
    </source>
</reference>